<dbReference type="RefSeq" id="WP_344719094.1">
    <property type="nucleotide sequence ID" value="NZ_BAAAUS010000002.1"/>
</dbReference>
<comment type="caution">
    <text evidence="3">The sequence shown here is derived from an EMBL/GenBank/DDBJ whole genome shotgun (WGS) entry which is preliminary data.</text>
</comment>
<keyword evidence="1" id="KW-0732">Signal</keyword>
<dbReference type="PIRSF" id="PIRSF002741">
    <property type="entry name" value="MppA"/>
    <property type="match status" value="1"/>
</dbReference>
<dbReference type="Proteomes" id="UP001597114">
    <property type="component" value="Unassembled WGS sequence"/>
</dbReference>
<protein>
    <submittedName>
        <fullName evidence="3">ABC transporter substrate-binding protein</fullName>
    </submittedName>
</protein>
<evidence type="ECO:0000259" key="2">
    <source>
        <dbReference type="Pfam" id="PF00496"/>
    </source>
</evidence>
<dbReference type="PANTHER" id="PTHR30290:SF38">
    <property type="entry name" value="D,D-DIPEPTIDE-BINDING PERIPLASMIC PROTEIN DDPA-RELATED"/>
    <property type="match status" value="1"/>
</dbReference>
<keyword evidence="4" id="KW-1185">Reference proteome</keyword>
<dbReference type="InterPro" id="IPR039424">
    <property type="entry name" value="SBP_5"/>
</dbReference>
<accession>A0ABW4F7S6</accession>
<dbReference type="InterPro" id="IPR000914">
    <property type="entry name" value="SBP_5_dom"/>
</dbReference>
<evidence type="ECO:0000313" key="3">
    <source>
        <dbReference type="EMBL" id="MFD1523211.1"/>
    </source>
</evidence>
<dbReference type="Gene3D" id="3.10.105.10">
    <property type="entry name" value="Dipeptide-binding Protein, Domain 3"/>
    <property type="match status" value="1"/>
</dbReference>
<feature type="domain" description="Solute-binding protein family 5" evidence="2">
    <location>
        <begin position="100"/>
        <end position="448"/>
    </location>
</feature>
<name>A0ABW4F7S6_9PSEU</name>
<dbReference type="SUPFAM" id="SSF53850">
    <property type="entry name" value="Periplasmic binding protein-like II"/>
    <property type="match status" value="1"/>
</dbReference>
<gene>
    <name evidence="3" type="ORF">ACFSJD_37400</name>
</gene>
<evidence type="ECO:0000256" key="1">
    <source>
        <dbReference type="ARBA" id="ARBA00022729"/>
    </source>
</evidence>
<dbReference type="EMBL" id="JBHUCO010000059">
    <property type="protein sequence ID" value="MFD1523211.1"/>
    <property type="molecule type" value="Genomic_DNA"/>
</dbReference>
<dbReference type="Pfam" id="PF00496">
    <property type="entry name" value="SBP_bac_5"/>
    <property type="match status" value="1"/>
</dbReference>
<sequence>MRWQRRRVRLVGAIVAILGIVMVASGCGAADPAATRADIRSINAWGGDIAGEGAPKHGGTLRLGMDREIVSFDPTVQNANMATFAVYDSLMKLTPDGSAKPYLAKSMDSPDGGLTWRLGLRPDVKFSDGTPLDADAVLVNVQRHIDKTASPAHPYAEQIASMRAVDPLTVEFTLKSPLGSFPVVFAQSITYGTLGVIISPAALQQYGDDIGRHPVGAGPFRFVEWIPDSRLVLERNPNYWQPDQPYLDQLEFRPLPDTESRYASIQNGDVDLIFAAYNQELVRAFEDPALSVYYGPGNAGEYLYFNFARAPFDDRRMREAVVRALDMKALSASLYNNQLVTATSLFDTDSPDHTEAASQEWPTYDPERAKQLIAEYRASGGNPDFTLKTTTARTQFGEFLQAQMAAVGITVKLQFYDLAQYSSQVVQSGDFDLTTTVSAFDAPFPGASRLVQTGGNTNYGKYSNPEVDKLLATAASTSDEAERTKAYQQVELQVNRDLVACWLSRSYLATIAKPQVKGIDRYTSRDMFYATVWLDRPAQ</sequence>
<dbReference type="PROSITE" id="PS51257">
    <property type="entry name" value="PROKAR_LIPOPROTEIN"/>
    <property type="match status" value="1"/>
</dbReference>
<proteinExistence type="predicted"/>
<reference evidence="4" key="1">
    <citation type="journal article" date="2019" name="Int. J. Syst. Evol. Microbiol.">
        <title>The Global Catalogue of Microorganisms (GCM) 10K type strain sequencing project: providing services to taxonomists for standard genome sequencing and annotation.</title>
        <authorList>
            <consortium name="The Broad Institute Genomics Platform"/>
            <consortium name="The Broad Institute Genome Sequencing Center for Infectious Disease"/>
            <person name="Wu L."/>
            <person name="Ma J."/>
        </authorList>
    </citation>
    <scope>NUCLEOTIDE SEQUENCE [LARGE SCALE GENOMIC DNA]</scope>
    <source>
        <strain evidence="4">CCM 7043</strain>
    </source>
</reference>
<dbReference type="Gene3D" id="3.40.190.10">
    <property type="entry name" value="Periplasmic binding protein-like II"/>
    <property type="match status" value="1"/>
</dbReference>
<dbReference type="InterPro" id="IPR030678">
    <property type="entry name" value="Peptide/Ni-bd"/>
</dbReference>
<organism evidence="3 4">
    <name type="scientific">Pseudonocardia yunnanensis</name>
    <dbReference type="NCBI Taxonomy" id="58107"/>
    <lineage>
        <taxon>Bacteria</taxon>
        <taxon>Bacillati</taxon>
        <taxon>Actinomycetota</taxon>
        <taxon>Actinomycetes</taxon>
        <taxon>Pseudonocardiales</taxon>
        <taxon>Pseudonocardiaceae</taxon>
        <taxon>Pseudonocardia</taxon>
    </lineage>
</organism>
<evidence type="ECO:0000313" key="4">
    <source>
        <dbReference type="Proteomes" id="UP001597114"/>
    </source>
</evidence>
<dbReference type="PANTHER" id="PTHR30290">
    <property type="entry name" value="PERIPLASMIC BINDING COMPONENT OF ABC TRANSPORTER"/>
    <property type="match status" value="1"/>
</dbReference>